<accession>A0A5B9VU44</accession>
<protein>
    <submittedName>
        <fullName evidence="2">Uncharacterized protein</fullName>
    </submittedName>
</protein>
<proteinExistence type="predicted"/>
<evidence type="ECO:0000313" key="2">
    <source>
        <dbReference type="EMBL" id="QEH31893.1"/>
    </source>
</evidence>
<dbReference type="EMBL" id="CP042997">
    <property type="protein sequence ID" value="QEH31893.1"/>
    <property type="molecule type" value="Genomic_DNA"/>
</dbReference>
<dbReference type="AlphaFoldDB" id="A0A5B9VU44"/>
<evidence type="ECO:0000256" key="1">
    <source>
        <dbReference type="SAM" id="MobiDB-lite"/>
    </source>
</evidence>
<feature type="region of interest" description="Disordered" evidence="1">
    <location>
        <begin position="121"/>
        <end position="237"/>
    </location>
</feature>
<gene>
    <name evidence="2" type="ORF">OJF2_03600</name>
</gene>
<dbReference type="Proteomes" id="UP000324233">
    <property type="component" value="Chromosome"/>
</dbReference>
<name>A0A5B9VU44_9BACT</name>
<feature type="region of interest" description="Disordered" evidence="1">
    <location>
        <begin position="1"/>
        <end position="69"/>
    </location>
</feature>
<reference evidence="2 3" key="1">
    <citation type="submission" date="2019-08" db="EMBL/GenBank/DDBJ databases">
        <title>Deep-cultivation of Planctomycetes and their phenomic and genomic characterization uncovers novel biology.</title>
        <authorList>
            <person name="Wiegand S."/>
            <person name="Jogler M."/>
            <person name="Boedeker C."/>
            <person name="Pinto D."/>
            <person name="Vollmers J."/>
            <person name="Rivas-Marin E."/>
            <person name="Kohn T."/>
            <person name="Peeters S.H."/>
            <person name="Heuer A."/>
            <person name="Rast P."/>
            <person name="Oberbeckmann S."/>
            <person name="Bunk B."/>
            <person name="Jeske O."/>
            <person name="Meyerdierks A."/>
            <person name="Storesund J.E."/>
            <person name="Kallscheuer N."/>
            <person name="Luecker S."/>
            <person name="Lage O.M."/>
            <person name="Pohl T."/>
            <person name="Merkel B.J."/>
            <person name="Hornburger P."/>
            <person name="Mueller R.-W."/>
            <person name="Bruemmer F."/>
            <person name="Labrenz M."/>
            <person name="Spormann A.M."/>
            <person name="Op den Camp H."/>
            <person name="Overmann J."/>
            <person name="Amann R."/>
            <person name="Jetten M.S.M."/>
            <person name="Mascher T."/>
            <person name="Medema M.H."/>
            <person name="Devos D.P."/>
            <person name="Kaster A.-K."/>
            <person name="Ovreas L."/>
            <person name="Rohde M."/>
            <person name="Galperin M.Y."/>
            <person name="Jogler C."/>
        </authorList>
    </citation>
    <scope>NUCLEOTIDE SEQUENCE [LARGE SCALE GENOMIC DNA]</scope>
    <source>
        <strain evidence="2 3">OJF2</strain>
    </source>
</reference>
<evidence type="ECO:0000313" key="3">
    <source>
        <dbReference type="Proteomes" id="UP000324233"/>
    </source>
</evidence>
<keyword evidence="3" id="KW-1185">Reference proteome</keyword>
<organism evidence="2 3">
    <name type="scientific">Aquisphaera giovannonii</name>
    <dbReference type="NCBI Taxonomy" id="406548"/>
    <lineage>
        <taxon>Bacteria</taxon>
        <taxon>Pseudomonadati</taxon>
        <taxon>Planctomycetota</taxon>
        <taxon>Planctomycetia</taxon>
        <taxon>Isosphaerales</taxon>
        <taxon>Isosphaeraceae</taxon>
        <taxon>Aquisphaera</taxon>
    </lineage>
</organism>
<dbReference type="KEGG" id="agv:OJF2_03600"/>
<sequence length="237" mass="24394">MRDPRAGMHCCPSTLDTTSIGEATLVPSPALRERARVRASRTGPPGPSSSPARSALTPPLSRRAGEGDVFSLAARGDGTVSIPRPRVAVAARSDAIVRGLLPSTESVPSPRRSRGVAALRLGREAPSGPEPSGSLPPPRGRVRERGPGEARSGTPAGDWNLPGSSMPPHYVRGGRPLSLALPREGGGDHETRPPSWGGRGAEGRGVDRATGVGGPHRVRAIATPEGGPRGPLKPCCC</sequence>